<dbReference type="Pfam" id="PF01027">
    <property type="entry name" value="Bax1-I"/>
    <property type="match status" value="2"/>
</dbReference>
<evidence type="ECO:0000256" key="7">
    <source>
        <dbReference type="ARBA" id="ARBA00022475"/>
    </source>
</evidence>
<sequence length="1279" mass="138447">MLSLAIRMSSSMAARSCRLRIASRSFSVGSQLNNKVTVLGAAGGIGQPLSLLLKESPLISQLALYDIKGVMGVAADLSHVASRAEVTGYEGPDKLEDCLKDSQVVVIPAGVPRKPGMTRDDLFNTNAGIVADLTSAFATACPKAMLCIVTNPVNSTVPIAAEVLKRRGVYDPRRLFGVTTLDIVRANTFVAEAKGLDVNKVSVPVIGGHSGVTIIPVISQAVPGVSFKTADREAITRRIQNAGTEVVEAKAGAGSATLSMAFAAERFVVSVLSAIDGKRAVIECAFVESTVTEAPYFSTPILLGRDGVEENLGLGSLLDYEAKLLQSAMPELLANIDKGVNPAMSVGPSQLESAKHTSDREFQQQLTEEPIRKAFIRKVYSILCCQLLISGGCIAFFIFFEPAKKFAIKFQWLYIVVFSVLFVFLIVLSCFDSVRRKFPLNFILLGLFTLLQGFALGLVSARFKTDAVLIAVGVTAFVVLALTIFALQTKLDFTYLSGILFVLVIVLVAFGILCAILQSRYLTLVYSCLGALIFSVYLVVDTQLMLGGKHKYSVSPEEYIFAALNIYMDIVNLFLFILMLTSSEPQSGDAESGGLVDNGNMQFNEESIRKGFVRKVFGILTVQLVVTMGFIALFVFCQPIKQYAIRNDWLYILALVLTIILVIVLACCEDVRRKFPVNLILLGLFTLCESYMLGSISARFDTDAVFMAIGVTVFIVFALTLFAMQTKIDFTYLSGILFVLLIALILLGLLCAIVQNRFATLAYACLGALLFSVYLVVDTQMMLGGKHKYSLSPEEYVFAALNLYLDIAVTASLLLTVTVIALGSSFQFGYQTGVVNEALVLIGNYTASVALNRTGQPMSDTTIETLKSVVVAIFPVGGMVGGVSAGYLARRLGRKGSLLLNNVPMMLGSGLMLLCAWVASYELLIVGRLFAGLSAGVSTGVAPLYLSEVAPQSLKGASGTLNQLAIVIAILVSQLLGLDFVLGTPDRWFYLMSLTLLPSCLQLLVLPFCPESPRHLLLDKSDSRLARSALVQLRGESSEVDEELSELAREADPPPEPMSLRKLLCTPHLRYLLLVACAMQLSQQLSGINAVINYSTEIFLSANMTQKTATYATIGIGCVNVLVTFVSAAIVDKAGRRTLHMCGLAGMCLSAGALTVSLVLHHNFQPVVYSCVAFIYIYVVFFAIGPGAIPWFIVAEMFNQAARPVAVSVAVLVNWAGQILIGMGYPPVLAQLKDYSFLPFVFLLLVFFLFTWFFVPETKGRTPEDVEMVARERTGTVQV</sequence>
<name>A0A1I8J0Z1_9PLAT</name>
<accession>A0A1I8J0Z1</accession>
<evidence type="ECO:0000256" key="1">
    <source>
        <dbReference type="ARBA" id="ARBA00004651"/>
    </source>
</evidence>
<dbReference type="InterPro" id="IPR001236">
    <property type="entry name" value="Lactate/malate_DH_N"/>
</dbReference>
<dbReference type="NCBIfam" id="TIGR01772">
    <property type="entry name" value="MDH_euk_gproteo"/>
    <property type="match status" value="1"/>
</dbReference>
<dbReference type="FunFam" id="3.90.110.10:FF:000001">
    <property type="entry name" value="Malate dehydrogenase"/>
    <property type="match status" value="1"/>
</dbReference>
<evidence type="ECO:0000256" key="6">
    <source>
        <dbReference type="ARBA" id="ARBA00022448"/>
    </source>
</evidence>
<evidence type="ECO:0000256" key="11">
    <source>
        <dbReference type="ARBA" id="ARBA00023002"/>
    </source>
</evidence>
<dbReference type="CDD" id="cd10428">
    <property type="entry name" value="LFG_like"/>
    <property type="match status" value="2"/>
</dbReference>
<evidence type="ECO:0000259" key="16">
    <source>
        <dbReference type="PROSITE" id="PS50850"/>
    </source>
</evidence>
<dbReference type="PRINTS" id="PR00171">
    <property type="entry name" value="SUGRTRNSPORT"/>
</dbReference>
<dbReference type="PANTHER" id="PTHR23503:SF8">
    <property type="entry name" value="FACILITATED GLUCOSE TRANSPORTER PROTEIN 1"/>
    <property type="match status" value="1"/>
</dbReference>
<dbReference type="Proteomes" id="UP000095280">
    <property type="component" value="Unplaced"/>
</dbReference>
<feature type="transmembrane region" description="Helical" evidence="15">
    <location>
        <begin position="868"/>
        <end position="889"/>
    </location>
</feature>
<comment type="similarity">
    <text evidence="2">Belongs to the LDH/MDH superfamily. MDH type 1 family.</text>
</comment>
<dbReference type="SUPFAM" id="SSF103473">
    <property type="entry name" value="MFS general substrate transporter"/>
    <property type="match status" value="1"/>
</dbReference>
<keyword evidence="10 15" id="KW-1133">Transmembrane helix</keyword>
<evidence type="ECO:0000256" key="15">
    <source>
        <dbReference type="SAM" id="Phobius"/>
    </source>
</evidence>
<evidence type="ECO:0000256" key="12">
    <source>
        <dbReference type="ARBA" id="ARBA00023027"/>
    </source>
</evidence>
<evidence type="ECO:0000256" key="14">
    <source>
        <dbReference type="ARBA" id="ARBA00048313"/>
    </source>
</evidence>
<proteinExistence type="inferred from homology"/>
<feature type="transmembrane region" description="Helical" evidence="15">
    <location>
        <begin position="925"/>
        <end position="947"/>
    </location>
</feature>
<keyword evidence="9 15" id="KW-0812">Transmembrane</keyword>
<organism evidence="17 18">
    <name type="scientific">Macrostomum lignano</name>
    <dbReference type="NCBI Taxonomy" id="282301"/>
    <lineage>
        <taxon>Eukaryota</taxon>
        <taxon>Metazoa</taxon>
        <taxon>Spiralia</taxon>
        <taxon>Lophotrochozoa</taxon>
        <taxon>Platyhelminthes</taxon>
        <taxon>Rhabditophora</taxon>
        <taxon>Macrostomorpha</taxon>
        <taxon>Macrostomida</taxon>
        <taxon>Macrostomidae</taxon>
        <taxon>Macrostomum</taxon>
    </lineage>
</organism>
<feature type="transmembrane region" description="Helical" evidence="15">
    <location>
        <begin position="649"/>
        <end position="667"/>
    </location>
</feature>
<comment type="catalytic activity">
    <reaction evidence="14">
        <text>(S)-malate + NAD(+) = oxaloacetate + NADH + H(+)</text>
        <dbReference type="Rhea" id="RHEA:21432"/>
        <dbReference type="ChEBI" id="CHEBI:15378"/>
        <dbReference type="ChEBI" id="CHEBI:15589"/>
        <dbReference type="ChEBI" id="CHEBI:16452"/>
        <dbReference type="ChEBI" id="CHEBI:57540"/>
        <dbReference type="ChEBI" id="CHEBI:57945"/>
        <dbReference type="EC" id="1.1.1.37"/>
    </reaction>
</comment>
<evidence type="ECO:0000256" key="3">
    <source>
        <dbReference type="ARBA" id="ARBA00011738"/>
    </source>
</evidence>
<keyword evidence="11" id="KW-0560">Oxidoreductase</keyword>
<feature type="transmembrane region" description="Helical" evidence="15">
    <location>
        <begin position="730"/>
        <end position="755"/>
    </location>
</feature>
<feature type="transmembrane region" description="Helical" evidence="15">
    <location>
        <begin position="1167"/>
        <end position="1193"/>
    </location>
</feature>
<dbReference type="Pfam" id="PF02866">
    <property type="entry name" value="Ldh_1_C"/>
    <property type="match status" value="1"/>
</dbReference>
<dbReference type="InterPro" id="IPR001252">
    <property type="entry name" value="Malate_DH_AS"/>
</dbReference>
<dbReference type="InterPro" id="IPR036259">
    <property type="entry name" value="MFS_trans_sf"/>
</dbReference>
<dbReference type="GO" id="GO:0005353">
    <property type="term" value="F:fructose transmembrane transporter activity"/>
    <property type="evidence" value="ECO:0007669"/>
    <property type="project" value="UniProtKB-ARBA"/>
</dbReference>
<feature type="transmembrane region" description="Helical" evidence="15">
    <location>
        <begin position="467"/>
        <end position="487"/>
    </location>
</feature>
<dbReference type="PROSITE" id="PS00216">
    <property type="entry name" value="SUGAR_TRANSPORT_1"/>
    <property type="match status" value="1"/>
</dbReference>
<dbReference type="WBParaSite" id="maker-uti_cns_0045422-snap-gene-1.20-mRNA-1">
    <property type="protein sequence ID" value="maker-uti_cns_0045422-snap-gene-1.20-mRNA-1"/>
    <property type="gene ID" value="maker-uti_cns_0045422-snap-gene-1.20"/>
</dbReference>
<evidence type="ECO:0000313" key="17">
    <source>
        <dbReference type="Proteomes" id="UP000095280"/>
    </source>
</evidence>
<feature type="transmembrane region" description="Helical" evidence="15">
    <location>
        <begin position="440"/>
        <end position="460"/>
    </location>
</feature>
<protein>
    <recommendedName>
        <fullName evidence="5">Malate dehydrogenase, mitochondrial</fullName>
        <ecNumber evidence="4">1.1.1.37</ecNumber>
    </recommendedName>
</protein>
<evidence type="ECO:0000256" key="13">
    <source>
        <dbReference type="ARBA" id="ARBA00023136"/>
    </source>
</evidence>
<dbReference type="Gene3D" id="3.90.110.10">
    <property type="entry name" value="Lactate dehydrogenase/glycoside hydrolase, family 4, C-terminal"/>
    <property type="match status" value="1"/>
</dbReference>
<dbReference type="GO" id="GO:0005886">
    <property type="term" value="C:plasma membrane"/>
    <property type="evidence" value="ECO:0007669"/>
    <property type="project" value="UniProtKB-SubCell"/>
</dbReference>
<keyword evidence="17" id="KW-1185">Reference proteome</keyword>
<dbReference type="PROSITE" id="PS50850">
    <property type="entry name" value="MFS"/>
    <property type="match status" value="1"/>
</dbReference>
<evidence type="ECO:0000256" key="4">
    <source>
        <dbReference type="ARBA" id="ARBA00012995"/>
    </source>
</evidence>
<reference evidence="18" key="1">
    <citation type="submission" date="2016-11" db="UniProtKB">
        <authorList>
            <consortium name="WormBaseParasite"/>
        </authorList>
    </citation>
    <scope>IDENTIFICATION</scope>
</reference>
<dbReference type="Gene3D" id="3.40.50.720">
    <property type="entry name" value="NAD(P)-binding Rossmann-like Domain"/>
    <property type="match status" value="1"/>
</dbReference>
<feature type="transmembrane region" description="Helical" evidence="15">
    <location>
        <begin position="1205"/>
        <end position="1225"/>
    </location>
</feature>
<feature type="domain" description="Major facilitator superfamily (MFS) profile" evidence="16">
    <location>
        <begin position="817"/>
        <end position="1259"/>
    </location>
</feature>
<feature type="transmembrane region" description="Helical" evidence="15">
    <location>
        <begin position="1112"/>
        <end position="1131"/>
    </location>
</feature>
<dbReference type="Pfam" id="PF00056">
    <property type="entry name" value="Ldh_1_N"/>
    <property type="match status" value="1"/>
</dbReference>
<feature type="transmembrane region" description="Helical" evidence="15">
    <location>
        <begin position="988"/>
        <end position="1009"/>
    </location>
</feature>
<keyword evidence="8" id="KW-0816">Tricarboxylic acid cycle</keyword>
<evidence type="ECO:0000313" key="18">
    <source>
        <dbReference type="WBParaSite" id="maker-uti_cns_0045422-snap-gene-1.20-mRNA-1"/>
    </source>
</evidence>
<evidence type="ECO:0000256" key="2">
    <source>
        <dbReference type="ARBA" id="ARBA00008824"/>
    </source>
</evidence>
<dbReference type="PROSITE" id="PS00217">
    <property type="entry name" value="SUGAR_TRANSPORT_2"/>
    <property type="match status" value="1"/>
</dbReference>
<dbReference type="CDD" id="cd01337">
    <property type="entry name" value="MDH_glyoxysomal_mitochondrial"/>
    <property type="match status" value="1"/>
</dbReference>
<evidence type="ECO:0000256" key="10">
    <source>
        <dbReference type="ARBA" id="ARBA00022989"/>
    </source>
</evidence>
<dbReference type="GO" id="GO:1990539">
    <property type="term" value="P:fructose import across plasma membrane"/>
    <property type="evidence" value="ECO:0007669"/>
    <property type="project" value="UniProtKB-ARBA"/>
</dbReference>
<dbReference type="InterPro" id="IPR020846">
    <property type="entry name" value="MFS_dom"/>
</dbReference>
<dbReference type="Pfam" id="PF00083">
    <property type="entry name" value="Sugar_tr"/>
    <property type="match status" value="1"/>
</dbReference>
<dbReference type="InterPro" id="IPR006214">
    <property type="entry name" value="Bax_inhibitor_1-related"/>
</dbReference>
<dbReference type="GO" id="GO:0006108">
    <property type="term" value="P:malate metabolic process"/>
    <property type="evidence" value="ECO:0007669"/>
    <property type="project" value="InterPro"/>
</dbReference>
<dbReference type="Gene3D" id="1.20.1250.20">
    <property type="entry name" value="MFS general substrate transporter like domains"/>
    <property type="match status" value="1"/>
</dbReference>
<feature type="transmembrane region" description="Helical" evidence="15">
    <location>
        <begin position="1138"/>
        <end position="1161"/>
    </location>
</feature>
<evidence type="ECO:0000256" key="5">
    <source>
        <dbReference type="ARBA" id="ARBA00016075"/>
    </source>
</evidence>
<feature type="transmembrane region" description="Helical" evidence="15">
    <location>
        <begin position="521"/>
        <end position="540"/>
    </location>
</feature>
<dbReference type="InterPro" id="IPR015955">
    <property type="entry name" value="Lactate_DH/Glyco_Ohase_4_C"/>
</dbReference>
<feature type="transmembrane region" description="Helical" evidence="15">
    <location>
        <begin position="898"/>
        <end position="919"/>
    </location>
</feature>
<dbReference type="PANTHER" id="PTHR23503">
    <property type="entry name" value="SOLUTE CARRIER FAMILY 2"/>
    <property type="match status" value="1"/>
</dbReference>
<keyword evidence="13 15" id="KW-0472">Membrane</keyword>
<dbReference type="InterPro" id="IPR003663">
    <property type="entry name" value="Sugar/inositol_transpt"/>
</dbReference>
<dbReference type="SUPFAM" id="SSF51735">
    <property type="entry name" value="NAD(P)-binding Rossmann-fold domains"/>
    <property type="match status" value="1"/>
</dbReference>
<dbReference type="InterPro" id="IPR022383">
    <property type="entry name" value="Lactate/malate_DH_C"/>
</dbReference>
<dbReference type="FunFam" id="1.20.1250.20:FF:001511">
    <property type="entry name" value="Solute carrier family 2, facilitated glucose transporter member 5"/>
    <property type="match status" value="1"/>
</dbReference>
<dbReference type="PROSITE" id="PS00068">
    <property type="entry name" value="MDH"/>
    <property type="match status" value="1"/>
</dbReference>
<dbReference type="InterPro" id="IPR036291">
    <property type="entry name" value="NAD(P)-bd_dom_sf"/>
</dbReference>
<dbReference type="FunFam" id="3.40.50.720:FF:000013">
    <property type="entry name" value="Malate dehydrogenase"/>
    <property type="match status" value="1"/>
</dbReference>
<dbReference type="GO" id="GO:0030060">
    <property type="term" value="F:L-malate dehydrogenase (NAD+) activity"/>
    <property type="evidence" value="ECO:0007669"/>
    <property type="project" value="UniProtKB-EC"/>
</dbReference>
<dbReference type="InterPro" id="IPR005829">
    <property type="entry name" value="Sugar_transporter_CS"/>
</dbReference>
<feature type="transmembrane region" description="Helical" evidence="15">
    <location>
        <begin position="679"/>
        <end position="698"/>
    </location>
</feature>
<feature type="transmembrane region" description="Helical" evidence="15">
    <location>
        <begin position="761"/>
        <end position="777"/>
    </location>
</feature>
<feature type="transmembrane region" description="Helical" evidence="15">
    <location>
        <begin position="493"/>
        <end position="514"/>
    </location>
</feature>
<feature type="transmembrane region" description="Helical" evidence="15">
    <location>
        <begin position="412"/>
        <end position="434"/>
    </location>
</feature>
<comment type="subunit">
    <text evidence="3">Homodimer.</text>
</comment>
<dbReference type="GO" id="GO:0006099">
    <property type="term" value="P:tricarboxylic acid cycle"/>
    <property type="evidence" value="ECO:0007669"/>
    <property type="project" value="UniProtKB-KW"/>
</dbReference>
<dbReference type="EC" id="1.1.1.37" evidence="4"/>
<feature type="transmembrane region" description="Helical" evidence="15">
    <location>
        <begin position="616"/>
        <end position="637"/>
    </location>
</feature>
<dbReference type="AlphaFoldDB" id="A0A1I8J0Z1"/>
<dbReference type="InterPro" id="IPR010097">
    <property type="entry name" value="Malate_DH_type1"/>
</dbReference>
<dbReference type="NCBIfam" id="TIGR00879">
    <property type="entry name" value="SP"/>
    <property type="match status" value="1"/>
</dbReference>
<feature type="transmembrane region" description="Helical" evidence="15">
    <location>
        <begin position="1071"/>
        <end position="1092"/>
    </location>
</feature>
<feature type="transmembrane region" description="Helical" evidence="15">
    <location>
        <begin position="959"/>
        <end position="982"/>
    </location>
</feature>
<feature type="transmembrane region" description="Helical" evidence="15">
    <location>
        <begin position="704"/>
        <end position="723"/>
    </location>
</feature>
<keyword evidence="12" id="KW-0520">NAD</keyword>
<dbReference type="InterPro" id="IPR045263">
    <property type="entry name" value="GLUT"/>
</dbReference>
<keyword evidence="7" id="KW-1003">Cell membrane</keyword>
<feature type="transmembrane region" description="Helical" evidence="15">
    <location>
        <begin position="379"/>
        <end position="400"/>
    </location>
</feature>
<feature type="transmembrane region" description="Helical" evidence="15">
    <location>
        <begin position="560"/>
        <end position="580"/>
    </location>
</feature>
<evidence type="ECO:0000256" key="8">
    <source>
        <dbReference type="ARBA" id="ARBA00022532"/>
    </source>
</evidence>
<dbReference type="SUPFAM" id="SSF56327">
    <property type="entry name" value="LDH C-terminal domain-like"/>
    <property type="match status" value="1"/>
</dbReference>
<feature type="transmembrane region" description="Helical" evidence="15">
    <location>
        <begin position="1237"/>
        <end position="1255"/>
    </location>
</feature>
<feature type="transmembrane region" description="Helical" evidence="15">
    <location>
        <begin position="797"/>
        <end position="822"/>
    </location>
</feature>
<keyword evidence="6" id="KW-0813">Transport</keyword>
<evidence type="ECO:0000256" key="9">
    <source>
        <dbReference type="ARBA" id="ARBA00022692"/>
    </source>
</evidence>
<dbReference type="InterPro" id="IPR005828">
    <property type="entry name" value="MFS_sugar_transport-like"/>
</dbReference>
<comment type="subcellular location">
    <subcellularLocation>
        <location evidence="1">Cell membrane</location>
        <topology evidence="1">Multi-pass membrane protein</topology>
    </subcellularLocation>
</comment>